<accession>A0A4P9WDT1</accession>
<evidence type="ECO:0000313" key="3">
    <source>
        <dbReference type="Proteomes" id="UP000269721"/>
    </source>
</evidence>
<name>A0A4P9WDT1_9FUNG</name>
<reference evidence="3" key="1">
    <citation type="journal article" date="2018" name="Nat. Microbiol.">
        <title>Leveraging single-cell genomics to expand the fungal tree of life.</title>
        <authorList>
            <person name="Ahrendt S.R."/>
            <person name="Quandt C.A."/>
            <person name="Ciobanu D."/>
            <person name="Clum A."/>
            <person name="Salamov A."/>
            <person name="Andreopoulos B."/>
            <person name="Cheng J.F."/>
            <person name="Woyke T."/>
            <person name="Pelin A."/>
            <person name="Henrissat B."/>
            <person name="Reynolds N.K."/>
            <person name="Benny G.L."/>
            <person name="Smith M.E."/>
            <person name="James T.Y."/>
            <person name="Grigoriev I.V."/>
        </authorList>
    </citation>
    <scope>NUCLEOTIDE SEQUENCE [LARGE SCALE GENOMIC DNA]</scope>
</reference>
<protein>
    <submittedName>
        <fullName evidence="2">Uncharacterized protein</fullName>
    </submittedName>
</protein>
<keyword evidence="3" id="KW-1185">Reference proteome</keyword>
<evidence type="ECO:0000313" key="2">
    <source>
        <dbReference type="EMBL" id="RKO90724.1"/>
    </source>
</evidence>
<feature type="compositionally biased region" description="Basic and acidic residues" evidence="1">
    <location>
        <begin position="76"/>
        <end position="89"/>
    </location>
</feature>
<proteinExistence type="predicted"/>
<organism evidence="2 3">
    <name type="scientific">Blyttiomyces helicus</name>
    <dbReference type="NCBI Taxonomy" id="388810"/>
    <lineage>
        <taxon>Eukaryota</taxon>
        <taxon>Fungi</taxon>
        <taxon>Fungi incertae sedis</taxon>
        <taxon>Chytridiomycota</taxon>
        <taxon>Chytridiomycota incertae sedis</taxon>
        <taxon>Chytridiomycetes</taxon>
        <taxon>Chytridiomycetes incertae sedis</taxon>
        <taxon>Blyttiomyces</taxon>
    </lineage>
</organism>
<sequence>MSSAKTKRLIVPDQPQFATNTHRRPTLVVHDGGSSGENRAWVGAMVATAIEKERALRVKEETRIAAEAETLPRDLLRPPESMCSKRDKTGTPVDWIPRSRRVGNQDEGPKYWEGSVATGEVPATLANGHCQTPLHALSRDLHTPFGGWREAPQESVVFWEEDYELLPNPPFNRKWTKMKVEEVEGDLSNRVDQRIAQSLHVDDKAFLMSQTINMRFLEDAGEEGGMHNQKNNDDHRPMPNGLDQAVGALPSCEEFGGGVGSRACDDLGRSIGSGAGRGRDDDFTGRSSKACGKLPTQQSRTVALCTFVWQQSGNYVDVGIHHDHCGFILEQGDNGSNGVTGSDRKEMWYFIY</sequence>
<feature type="region of interest" description="Disordered" evidence="1">
    <location>
        <begin position="76"/>
        <end position="110"/>
    </location>
</feature>
<dbReference type="Proteomes" id="UP000269721">
    <property type="component" value="Unassembled WGS sequence"/>
</dbReference>
<dbReference type="EMBL" id="KZ995416">
    <property type="protein sequence ID" value="RKO90724.1"/>
    <property type="molecule type" value="Genomic_DNA"/>
</dbReference>
<evidence type="ECO:0000256" key="1">
    <source>
        <dbReference type="SAM" id="MobiDB-lite"/>
    </source>
</evidence>
<gene>
    <name evidence="2" type="ORF">BDK51DRAFT_34845</name>
</gene>
<dbReference type="AlphaFoldDB" id="A0A4P9WDT1"/>